<keyword evidence="3" id="KW-1185">Reference proteome</keyword>
<gene>
    <name evidence="2" type="ORF">SAMN05216464_106190</name>
</gene>
<feature type="signal peptide" evidence="1">
    <location>
        <begin position="1"/>
        <end position="26"/>
    </location>
</feature>
<sequence length="256" mass="30017">MKFKVQNIQRLLSFLFFLTVTSNCFSQCIDISKIEFGGDYDFYEYIFGCPTYSFAVHGDTSKNWNVLNNAIDIKQAPKKALTYRNLVEKKIKQYSGLSFFTDLKFIDVEVVYPEKYNLFKGRTDVTQRYCKAKYFYHYQFQPDTVASYLIGIAVNEKGKIISPFKFPSKKDYKQIDKSFTYCKLLDIARNIQKDIDPIGKICFEYNEVGKRFYWLISQDLDSEKTHEGLNYFNQVIIDASDFSKVKTVKGEAHIIY</sequence>
<evidence type="ECO:0000313" key="2">
    <source>
        <dbReference type="EMBL" id="SDE45210.1"/>
    </source>
</evidence>
<dbReference type="OrthoDB" id="893297at2"/>
<organism evidence="2 3">
    <name type="scientific">Mucilaginibacter pineti</name>
    <dbReference type="NCBI Taxonomy" id="1391627"/>
    <lineage>
        <taxon>Bacteria</taxon>
        <taxon>Pseudomonadati</taxon>
        <taxon>Bacteroidota</taxon>
        <taxon>Sphingobacteriia</taxon>
        <taxon>Sphingobacteriales</taxon>
        <taxon>Sphingobacteriaceae</taxon>
        <taxon>Mucilaginibacter</taxon>
    </lineage>
</organism>
<accession>A0A1G7D2F4</accession>
<protein>
    <submittedName>
        <fullName evidence="2">Uncharacterized protein</fullName>
    </submittedName>
</protein>
<name>A0A1G7D2F4_9SPHI</name>
<dbReference type="EMBL" id="FNAI01000006">
    <property type="protein sequence ID" value="SDE45210.1"/>
    <property type="molecule type" value="Genomic_DNA"/>
</dbReference>
<keyword evidence="1" id="KW-0732">Signal</keyword>
<dbReference type="STRING" id="1391627.SAMN05216464_106190"/>
<dbReference type="AlphaFoldDB" id="A0A1G7D2F4"/>
<dbReference type="RefSeq" id="WP_091150097.1">
    <property type="nucleotide sequence ID" value="NZ_FNAI01000006.1"/>
</dbReference>
<reference evidence="2 3" key="1">
    <citation type="submission" date="2016-10" db="EMBL/GenBank/DDBJ databases">
        <authorList>
            <person name="de Groot N.N."/>
        </authorList>
    </citation>
    <scope>NUCLEOTIDE SEQUENCE [LARGE SCALE GENOMIC DNA]</scope>
    <source>
        <strain evidence="2 3">47C3B</strain>
    </source>
</reference>
<evidence type="ECO:0000313" key="3">
    <source>
        <dbReference type="Proteomes" id="UP000199072"/>
    </source>
</evidence>
<dbReference type="Proteomes" id="UP000199072">
    <property type="component" value="Unassembled WGS sequence"/>
</dbReference>
<evidence type="ECO:0000256" key="1">
    <source>
        <dbReference type="SAM" id="SignalP"/>
    </source>
</evidence>
<feature type="chain" id="PRO_5011683629" evidence="1">
    <location>
        <begin position="27"/>
        <end position="256"/>
    </location>
</feature>
<proteinExistence type="predicted"/>